<evidence type="ECO:0000259" key="4">
    <source>
        <dbReference type="Pfam" id="PF17919"/>
    </source>
</evidence>
<comment type="caution">
    <text evidence="5">The sequence shown here is derived from an EMBL/GenBank/DDBJ whole genome shotgun (WGS) entry which is preliminary data.</text>
</comment>
<keyword evidence="1" id="KW-0540">Nuclease</keyword>
<keyword evidence="2" id="KW-0255">Endonuclease</keyword>
<dbReference type="AlphaFoldDB" id="A0A0V1CMA4"/>
<protein>
    <submittedName>
        <fullName evidence="5">Retrovirus-related Pol polyprotein from transposon</fullName>
    </submittedName>
</protein>
<dbReference type="PANTHER" id="PTHR34072">
    <property type="entry name" value="ENZYMATIC POLYPROTEIN-RELATED"/>
    <property type="match status" value="1"/>
</dbReference>
<dbReference type="EMBL" id="JYDI01000164">
    <property type="protein sequence ID" value="KRY49875.1"/>
    <property type="molecule type" value="Genomic_DNA"/>
</dbReference>
<dbReference type="FunFam" id="3.10.20.370:FF:000001">
    <property type="entry name" value="Retrovirus-related Pol polyprotein from transposon 17.6-like protein"/>
    <property type="match status" value="1"/>
</dbReference>
<feature type="domain" description="Reverse transcriptase/retrotransposon-derived protein RNase H-like" evidence="4">
    <location>
        <begin position="7"/>
        <end position="74"/>
    </location>
</feature>
<dbReference type="Pfam" id="PF17919">
    <property type="entry name" value="RT_RNaseH_2"/>
    <property type="match status" value="1"/>
</dbReference>
<evidence type="ECO:0000313" key="6">
    <source>
        <dbReference type="Proteomes" id="UP000054653"/>
    </source>
</evidence>
<dbReference type="SUPFAM" id="SSF56672">
    <property type="entry name" value="DNA/RNA polymerases"/>
    <property type="match status" value="1"/>
</dbReference>
<gene>
    <name evidence="5" type="primary">POL</name>
    <name evidence="5" type="ORF">T03_10053</name>
</gene>
<keyword evidence="3" id="KW-0548">Nucleotidyltransferase</keyword>
<dbReference type="STRING" id="45882.A0A0V1CMA4"/>
<name>A0A0V1CMA4_TRIBR</name>
<dbReference type="Proteomes" id="UP000054653">
    <property type="component" value="Unassembled WGS sequence"/>
</dbReference>
<dbReference type="GO" id="GO:0003964">
    <property type="term" value="F:RNA-directed DNA polymerase activity"/>
    <property type="evidence" value="ECO:0007669"/>
    <property type="project" value="UniProtKB-KW"/>
</dbReference>
<accession>A0A0V1CMA4</accession>
<sequence length="92" mass="10460">MCARPRHRHNHRQFIVDVDASRDGLGAVLSQREGKAERVVAYASRTLTKSQRRYCATRSEILSLVWALREFRPYSVVPGAQGPWLPALVDDL</sequence>
<dbReference type="GO" id="GO:0004519">
    <property type="term" value="F:endonuclease activity"/>
    <property type="evidence" value="ECO:0007669"/>
    <property type="project" value="UniProtKB-KW"/>
</dbReference>
<evidence type="ECO:0000256" key="1">
    <source>
        <dbReference type="ARBA" id="ARBA00022722"/>
    </source>
</evidence>
<dbReference type="OrthoDB" id="5920491at2759"/>
<reference evidence="5 6" key="1">
    <citation type="submission" date="2015-01" db="EMBL/GenBank/DDBJ databases">
        <title>Evolution of Trichinella species and genotypes.</title>
        <authorList>
            <person name="Korhonen P.K."/>
            <person name="Edoardo P."/>
            <person name="Giuseppe L.R."/>
            <person name="Gasser R.B."/>
        </authorList>
    </citation>
    <scope>NUCLEOTIDE SEQUENCE [LARGE SCALE GENOMIC DNA]</scope>
    <source>
        <strain evidence="5">ISS120</strain>
    </source>
</reference>
<dbReference type="InterPro" id="IPR043502">
    <property type="entry name" value="DNA/RNA_pol_sf"/>
</dbReference>
<keyword evidence="6" id="KW-1185">Reference proteome</keyword>
<keyword evidence="2" id="KW-0378">Hydrolase</keyword>
<dbReference type="PANTHER" id="PTHR34072:SF49">
    <property type="entry name" value="RIBONUCLEASE H"/>
    <property type="match status" value="1"/>
</dbReference>
<dbReference type="Gene3D" id="3.10.20.370">
    <property type="match status" value="1"/>
</dbReference>
<evidence type="ECO:0000313" key="5">
    <source>
        <dbReference type="EMBL" id="KRY49875.1"/>
    </source>
</evidence>
<evidence type="ECO:0000256" key="3">
    <source>
        <dbReference type="ARBA" id="ARBA00022918"/>
    </source>
</evidence>
<proteinExistence type="predicted"/>
<dbReference type="InterPro" id="IPR041577">
    <property type="entry name" value="RT_RNaseH_2"/>
</dbReference>
<keyword evidence="3" id="KW-0695">RNA-directed DNA polymerase</keyword>
<evidence type="ECO:0000256" key="2">
    <source>
        <dbReference type="ARBA" id="ARBA00022759"/>
    </source>
</evidence>
<organism evidence="5 6">
    <name type="scientific">Trichinella britovi</name>
    <name type="common">Parasitic roundworm</name>
    <dbReference type="NCBI Taxonomy" id="45882"/>
    <lineage>
        <taxon>Eukaryota</taxon>
        <taxon>Metazoa</taxon>
        <taxon>Ecdysozoa</taxon>
        <taxon>Nematoda</taxon>
        <taxon>Enoplea</taxon>
        <taxon>Dorylaimia</taxon>
        <taxon>Trichinellida</taxon>
        <taxon>Trichinellidae</taxon>
        <taxon>Trichinella</taxon>
    </lineage>
</organism>
<keyword evidence="3" id="KW-0808">Transferase</keyword>